<evidence type="ECO:0000313" key="2">
    <source>
        <dbReference type="EMBL" id="KAA8900191.1"/>
    </source>
</evidence>
<dbReference type="PANTHER" id="PTHR21357:SF4">
    <property type="entry name" value="FAM172 FAMILY PROTEIN HOMOLOG CG10038"/>
    <property type="match status" value="1"/>
</dbReference>
<sequence length="442" mass="49435">MYRRKPKPQTKLPDFPADLQALGLFIHPQADQLRQIEKPDEPFVYYHYGKASSMDVRRHNERMNRRRGEAVNECMRRVALLRLAELDINPVCLPDASAEKHVKILTSPGISTAKRIILIAPDSESSGLGIHCFRHIVDKHIGHGCMEAFVKSAFAADYDAVVIANPATLYWDASTQSAVTLSNYRARELNLKQSFSGAILDSQEHVIPGHEDPEAHLASVLKYLKERMPKDAKLDFVATGYSSSALLNAFAQDWDYWKNNVNAGVLAETGHSIEEFDSTSLRDFIRKRCRNYILHADPIGTYLDPNMQMAVAMFSSGITSSSSEVVPAILPLIFKYFKKARDLDEKAAKLRAGEAVDGDGGEGGELNPIIPIEFSPDMGSAQAEWMAALRKLDLAHETPGWSVPGGDEVDILKQKAEAEEKLFDEWREKARKEGKDLHIFEE</sequence>
<evidence type="ECO:0000313" key="3">
    <source>
        <dbReference type="Proteomes" id="UP000326924"/>
    </source>
</evidence>
<dbReference type="GO" id="GO:0035197">
    <property type="term" value="F:siRNA binding"/>
    <property type="evidence" value="ECO:0007669"/>
    <property type="project" value="TreeGrafter"/>
</dbReference>
<dbReference type="GO" id="GO:0031048">
    <property type="term" value="P:regulatory ncRNA-mediated heterochromatin formation"/>
    <property type="evidence" value="ECO:0007669"/>
    <property type="project" value="TreeGrafter"/>
</dbReference>
<organism evidence="2 3">
    <name type="scientific">Sphaerosporella brunnea</name>
    <dbReference type="NCBI Taxonomy" id="1250544"/>
    <lineage>
        <taxon>Eukaryota</taxon>
        <taxon>Fungi</taxon>
        <taxon>Dikarya</taxon>
        <taxon>Ascomycota</taxon>
        <taxon>Pezizomycotina</taxon>
        <taxon>Pezizomycetes</taxon>
        <taxon>Pezizales</taxon>
        <taxon>Pyronemataceae</taxon>
        <taxon>Sphaerosporella</taxon>
    </lineage>
</organism>
<comment type="caution">
    <text evidence="2">The sequence shown here is derived from an EMBL/GenBank/DDBJ whole genome shotgun (WGS) entry which is preliminary data.</text>
</comment>
<dbReference type="InParanoid" id="A0A5J5EQT1"/>
<protein>
    <recommendedName>
        <fullName evidence="1">Arb2 domain-containing protein</fullName>
    </recommendedName>
</protein>
<name>A0A5J5EQT1_9PEZI</name>
<dbReference type="InterPro" id="IPR053858">
    <property type="entry name" value="Arb2_dom"/>
</dbReference>
<feature type="domain" description="Arb2" evidence="1">
    <location>
        <begin position="15"/>
        <end position="298"/>
    </location>
</feature>
<dbReference type="PANTHER" id="PTHR21357">
    <property type="entry name" value="FAM172 FAMILY PROTEIN HOMOLOG CG10038"/>
    <property type="match status" value="1"/>
</dbReference>
<accession>A0A5J5EQT1</accession>
<dbReference type="EMBL" id="VXIS01000158">
    <property type="protein sequence ID" value="KAA8900191.1"/>
    <property type="molecule type" value="Genomic_DNA"/>
</dbReference>
<evidence type="ECO:0000259" key="1">
    <source>
        <dbReference type="Pfam" id="PF22749"/>
    </source>
</evidence>
<dbReference type="GO" id="GO:0005634">
    <property type="term" value="C:nucleus"/>
    <property type="evidence" value="ECO:0007669"/>
    <property type="project" value="TreeGrafter"/>
</dbReference>
<proteinExistence type="predicted"/>
<reference evidence="2 3" key="1">
    <citation type="submission" date="2019-09" db="EMBL/GenBank/DDBJ databases">
        <title>Draft genome of the ectomycorrhizal ascomycete Sphaerosporella brunnea.</title>
        <authorList>
            <consortium name="DOE Joint Genome Institute"/>
            <person name="Benucci G.M."/>
            <person name="Marozzi G."/>
            <person name="Antonielli L."/>
            <person name="Sanchez S."/>
            <person name="Marco P."/>
            <person name="Wang X."/>
            <person name="Falini L.B."/>
            <person name="Barry K."/>
            <person name="Haridas S."/>
            <person name="Lipzen A."/>
            <person name="Labutti K."/>
            <person name="Grigoriev I.V."/>
            <person name="Murat C."/>
            <person name="Martin F."/>
            <person name="Albertini E."/>
            <person name="Donnini D."/>
            <person name="Bonito G."/>
        </authorList>
    </citation>
    <scope>NUCLEOTIDE SEQUENCE [LARGE SCALE GENOMIC DNA]</scope>
    <source>
        <strain evidence="2 3">Sb_GMNB300</strain>
    </source>
</reference>
<gene>
    <name evidence="2" type="ORF">FN846DRAFT_959499</name>
</gene>
<dbReference type="AlphaFoldDB" id="A0A5J5EQT1"/>
<keyword evidence="3" id="KW-1185">Reference proteome</keyword>
<dbReference type="InterPro" id="IPR048263">
    <property type="entry name" value="Arb2"/>
</dbReference>
<dbReference type="OrthoDB" id="421951at2759"/>
<dbReference type="Pfam" id="PF22749">
    <property type="entry name" value="Arb2"/>
    <property type="match status" value="1"/>
</dbReference>
<dbReference type="Proteomes" id="UP000326924">
    <property type="component" value="Unassembled WGS sequence"/>
</dbReference>